<proteinExistence type="predicted"/>
<evidence type="ECO:0000256" key="1">
    <source>
        <dbReference type="SAM" id="MobiDB-lite"/>
    </source>
</evidence>
<reference evidence="2 3" key="1">
    <citation type="submission" date="2016-09" db="EMBL/GenBank/DDBJ databases">
        <title>Extensive genetic diversity and differential bi-allelic expression allows diatom success in the polar Southern Ocean.</title>
        <authorList>
            <consortium name="DOE Joint Genome Institute"/>
            <person name="Mock T."/>
            <person name="Otillar R.P."/>
            <person name="Strauss J."/>
            <person name="Dupont C."/>
            <person name="Frickenhaus S."/>
            <person name="Maumus F."/>
            <person name="Mcmullan M."/>
            <person name="Sanges R."/>
            <person name="Schmutz J."/>
            <person name="Toseland A."/>
            <person name="Valas R."/>
            <person name="Veluchamy A."/>
            <person name="Ward B.J."/>
            <person name="Allen A."/>
            <person name="Barry K."/>
            <person name="Falciatore A."/>
            <person name="Ferrante M."/>
            <person name="Fortunato A.E."/>
            <person name="Gloeckner G."/>
            <person name="Gruber A."/>
            <person name="Hipkin R."/>
            <person name="Janech M."/>
            <person name="Kroth P."/>
            <person name="Leese F."/>
            <person name="Lindquist E."/>
            <person name="Lyon B.R."/>
            <person name="Martin J."/>
            <person name="Mayer C."/>
            <person name="Parker M."/>
            <person name="Quesneville H."/>
            <person name="Raymond J."/>
            <person name="Uhlig C."/>
            <person name="Valentin K.U."/>
            <person name="Worden A.Z."/>
            <person name="Armbrust E.V."/>
            <person name="Bowler C."/>
            <person name="Green B."/>
            <person name="Moulton V."/>
            <person name="Van Oosterhout C."/>
            <person name="Grigoriev I."/>
        </authorList>
    </citation>
    <scope>NUCLEOTIDE SEQUENCE [LARGE SCALE GENOMIC DNA]</scope>
    <source>
        <strain evidence="2 3">CCMP1102</strain>
    </source>
</reference>
<dbReference type="AlphaFoldDB" id="A0A1E7EXF4"/>
<sequence>MLDPLQERQSPITENATTETAPITTKNLNSHLSLGKPTGSKPTPAHNATIITQTKFAQRTIIESYTDLAWYNSPQYSHKSLSLNYKNANCNNTLPTKANMPLNHTIPGFESLGDAYIEISALINRDFYTEITDAQVYNADYELAKARHIRTLLRKGTTTEPDAKRSKNDSLPQSIMASIAEAFTNTPHLNVPEINTTALVLMDMELQRHRKLAETIDLTIDTHTAPVPTPPANIPAVIPPANILAVIPVIPTVPITPGSPADAAPGIGDDTTEPTTPVNRTLFGPETAAEAEAREQTEETEAPVDPEAKVFKHNCTPSKERNVHHANASVGATLRIHFATTMVAETERPFILTCKNEDNPRTALQAMFTIMGVCVPQDWLDGLFTPAHDYTKDKEPLFTILRNHKGEDYFNLQDYMSEATNHGLPCDVQGCFLGKNGGNFSKQGFTTTNPLLCQMEIEGNLVTSKPEKHYQWVIYIPTMNIVITCNDYVSTSSKADTSQTTWSLGKGTHYALLHKEYCSINKLLGKLMFPAKKDNNRNLKLNSAVWITNKQSNFKLFDDNVEN</sequence>
<evidence type="ECO:0000313" key="3">
    <source>
        <dbReference type="Proteomes" id="UP000095751"/>
    </source>
</evidence>
<feature type="compositionally biased region" description="Polar residues" evidence="1">
    <location>
        <begin position="7"/>
        <end position="23"/>
    </location>
</feature>
<dbReference type="KEGG" id="fcy:FRACYDRAFT_246471"/>
<gene>
    <name evidence="2" type="ORF">FRACYDRAFT_246471</name>
</gene>
<name>A0A1E7EXF4_9STRA</name>
<accession>A0A1E7EXF4</accession>
<feature type="region of interest" description="Disordered" evidence="1">
    <location>
        <begin position="1"/>
        <end position="23"/>
    </location>
</feature>
<dbReference type="Proteomes" id="UP000095751">
    <property type="component" value="Unassembled WGS sequence"/>
</dbReference>
<keyword evidence="3" id="KW-1185">Reference proteome</keyword>
<dbReference type="InParanoid" id="A0A1E7EXF4"/>
<evidence type="ECO:0000313" key="2">
    <source>
        <dbReference type="EMBL" id="OEU10720.1"/>
    </source>
</evidence>
<dbReference type="EMBL" id="KV784370">
    <property type="protein sequence ID" value="OEU10720.1"/>
    <property type="molecule type" value="Genomic_DNA"/>
</dbReference>
<organism evidence="2 3">
    <name type="scientific">Fragilariopsis cylindrus CCMP1102</name>
    <dbReference type="NCBI Taxonomy" id="635003"/>
    <lineage>
        <taxon>Eukaryota</taxon>
        <taxon>Sar</taxon>
        <taxon>Stramenopiles</taxon>
        <taxon>Ochrophyta</taxon>
        <taxon>Bacillariophyta</taxon>
        <taxon>Bacillariophyceae</taxon>
        <taxon>Bacillariophycidae</taxon>
        <taxon>Bacillariales</taxon>
        <taxon>Bacillariaceae</taxon>
        <taxon>Fragilariopsis</taxon>
    </lineage>
</organism>
<protein>
    <submittedName>
        <fullName evidence="2">Uncharacterized protein</fullName>
    </submittedName>
</protein>